<organism evidence="7 8">
    <name type="scientific">Alteripontixanthobacter maritimus</name>
    <dbReference type="NCBI Taxonomy" id="2161824"/>
    <lineage>
        <taxon>Bacteria</taxon>
        <taxon>Pseudomonadati</taxon>
        <taxon>Pseudomonadota</taxon>
        <taxon>Alphaproteobacteria</taxon>
        <taxon>Sphingomonadales</taxon>
        <taxon>Erythrobacteraceae</taxon>
        <taxon>Alteripontixanthobacter</taxon>
    </lineage>
</organism>
<keyword evidence="7" id="KW-0456">Lyase</keyword>
<comment type="caution">
    <text evidence="7">The sequence shown here is derived from an EMBL/GenBank/DDBJ whole genome shotgun (WGS) entry which is preliminary data.</text>
</comment>
<proteinExistence type="predicted"/>
<dbReference type="EC" id="4.2.1.1" evidence="7"/>
<reference evidence="7 8" key="1">
    <citation type="submission" date="2018-04" db="EMBL/GenBank/DDBJ databases">
        <title>Altererythrobacter sp. HME9302 genome sequencing and assembly.</title>
        <authorList>
            <person name="Kang H."/>
            <person name="Kim H."/>
            <person name="Joh K."/>
        </authorList>
    </citation>
    <scope>NUCLEOTIDE SEQUENCE [LARGE SCALE GENOMIC DNA]</scope>
    <source>
        <strain evidence="7 8">HME9302</strain>
    </source>
</reference>
<accession>A0A369Q794</accession>
<evidence type="ECO:0000256" key="3">
    <source>
        <dbReference type="ARBA" id="ARBA00022989"/>
    </source>
</evidence>
<keyword evidence="8" id="KW-1185">Reference proteome</keyword>
<dbReference type="AlphaFoldDB" id="A0A369Q794"/>
<sequence>MRDWARALLCEVAVLWLAARDPRTPLLAKIIAGFVAAYALSPIDLIPDFIPIIGLLDDALLIPAGIWLARRLVPHNLMTDLRLKADQAKPSRSAIGAVFVVSTWLAIAMLGWSWLVG</sequence>
<evidence type="ECO:0000256" key="4">
    <source>
        <dbReference type="ARBA" id="ARBA00023136"/>
    </source>
</evidence>
<protein>
    <submittedName>
        <fullName evidence="7">Carbonate dehydratase</fullName>
        <ecNumber evidence="7">4.2.1.1</ecNumber>
    </submittedName>
</protein>
<evidence type="ECO:0000256" key="2">
    <source>
        <dbReference type="ARBA" id="ARBA00022692"/>
    </source>
</evidence>
<gene>
    <name evidence="7" type="ORF">HME9302_01785</name>
</gene>
<name>A0A369Q794_9SPHN</name>
<keyword evidence="2 5" id="KW-0812">Transmembrane</keyword>
<evidence type="ECO:0000313" key="7">
    <source>
        <dbReference type="EMBL" id="RDC60574.1"/>
    </source>
</evidence>
<evidence type="ECO:0000256" key="1">
    <source>
        <dbReference type="ARBA" id="ARBA00004127"/>
    </source>
</evidence>
<feature type="domain" description="DUF1232" evidence="6">
    <location>
        <begin position="28"/>
        <end position="63"/>
    </location>
</feature>
<comment type="subcellular location">
    <subcellularLocation>
        <location evidence="1">Endomembrane system</location>
        <topology evidence="1">Multi-pass membrane protein</topology>
    </subcellularLocation>
</comment>
<dbReference type="EMBL" id="QBKA01000002">
    <property type="protein sequence ID" value="RDC60574.1"/>
    <property type="molecule type" value="Genomic_DNA"/>
</dbReference>
<dbReference type="GO" id="GO:0012505">
    <property type="term" value="C:endomembrane system"/>
    <property type="evidence" value="ECO:0007669"/>
    <property type="project" value="UniProtKB-SubCell"/>
</dbReference>
<dbReference type="Pfam" id="PF06803">
    <property type="entry name" value="DUF1232"/>
    <property type="match status" value="1"/>
</dbReference>
<evidence type="ECO:0000256" key="5">
    <source>
        <dbReference type="SAM" id="Phobius"/>
    </source>
</evidence>
<dbReference type="Proteomes" id="UP000253727">
    <property type="component" value="Unassembled WGS sequence"/>
</dbReference>
<evidence type="ECO:0000259" key="6">
    <source>
        <dbReference type="Pfam" id="PF06803"/>
    </source>
</evidence>
<feature type="transmembrane region" description="Helical" evidence="5">
    <location>
        <begin position="94"/>
        <end position="115"/>
    </location>
</feature>
<keyword evidence="3 5" id="KW-1133">Transmembrane helix</keyword>
<dbReference type="GO" id="GO:0004089">
    <property type="term" value="F:carbonate dehydratase activity"/>
    <property type="evidence" value="ECO:0007669"/>
    <property type="project" value="UniProtKB-EC"/>
</dbReference>
<evidence type="ECO:0000313" key="8">
    <source>
        <dbReference type="Proteomes" id="UP000253727"/>
    </source>
</evidence>
<keyword evidence="4 5" id="KW-0472">Membrane</keyword>
<dbReference type="RefSeq" id="WP_230079941.1">
    <property type="nucleotide sequence ID" value="NZ_QBKA01000002.1"/>
</dbReference>
<dbReference type="InterPro" id="IPR010652">
    <property type="entry name" value="DUF1232"/>
</dbReference>